<gene>
    <name evidence="6" type="ORF">FF104_09915</name>
</gene>
<feature type="domain" description="OmpR/PhoB-type" evidence="5">
    <location>
        <begin position="66"/>
        <end position="165"/>
    </location>
</feature>
<accession>A0AAP9RF35</accession>
<dbReference type="SMART" id="SM00862">
    <property type="entry name" value="Trans_reg_C"/>
    <property type="match status" value="1"/>
</dbReference>
<dbReference type="AlphaFoldDB" id="A0AAP9RF35"/>
<dbReference type="Gene3D" id="1.10.10.10">
    <property type="entry name" value="Winged helix-like DNA-binding domain superfamily/Winged helix DNA-binding domain"/>
    <property type="match status" value="1"/>
</dbReference>
<sequence>MKKNASFITIDSSSIKWLIEKMSQVPNDSLHSLKELKDELSELLQGEISSLILNTDELDEDYTVSANVLKFNELEINAKNRTVQESGRAIVLTPKEFEILYFLAQNQGTVFTKEQIYNAVWDEDYFLSDSNIMAFIRKLRKKIEPNPDEPIYIITIWGVGYKFNDNL</sequence>
<protein>
    <submittedName>
        <fullName evidence="6">Winged helix-turn-helix transcriptional regulator</fullName>
    </submittedName>
</protein>
<dbReference type="FunFam" id="1.10.10.10:FF:000018">
    <property type="entry name" value="DNA-binding response regulator ResD"/>
    <property type="match status" value="1"/>
</dbReference>
<dbReference type="PANTHER" id="PTHR48111:SF2">
    <property type="entry name" value="RESPONSE REGULATOR SAER"/>
    <property type="match status" value="1"/>
</dbReference>
<feature type="DNA-binding region" description="OmpR/PhoB-type" evidence="4">
    <location>
        <begin position="66"/>
        <end position="165"/>
    </location>
</feature>
<dbReference type="KEGG" id="cbut:ATN24_11250"/>
<dbReference type="GO" id="GO:0005829">
    <property type="term" value="C:cytosol"/>
    <property type="evidence" value="ECO:0007669"/>
    <property type="project" value="TreeGrafter"/>
</dbReference>
<evidence type="ECO:0000256" key="4">
    <source>
        <dbReference type="PROSITE-ProRule" id="PRU01091"/>
    </source>
</evidence>
<evidence type="ECO:0000313" key="6">
    <source>
        <dbReference type="EMBL" id="QMW91262.1"/>
    </source>
</evidence>
<dbReference type="PROSITE" id="PS51755">
    <property type="entry name" value="OMPR_PHOB"/>
    <property type="match status" value="1"/>
</dbReference>
<organism evidence="6 7">
    <name type="scientific">Clostridium butyricum</name>
    <dbReference type="NCBI Taxonomy" id="1492"/>
    <lineage>
        <taxon>Bacteria</taxon>
        <taxon>Bacillati</taxon>
        <taxon>Bacillota</taxon>
        <taxon>Clostridia</taxon>
        <taxon>Eubacteriales</taxon>
        <taxon>Clostridiaceae</taxon>
        <taxon>Clostridium</taxon>
    </lineage>
</organism>
<dbReference type="GO" id="GO:0000976">
    <property type="term" value="F:transcription cis-regulatory region binding"/>
    <property type="evidence" value="ECO:0007669"/>
    <property type="project" value="TreeGrafter"/>
</dbReference>
<dbReference type="GO" id="GO:0032993">
    <property type="term" value="C:protein-DNA complex"/>
    <property type="evidence" value="ECO:0007669"/>
    <property type="project" value="TreeGrafter"/>
</dbReference>
<reference evidence="6 7" key="1">
    <citation type="submission" date="2019-05" db="EMBL/GenBank/DDBJ databases">
        <authorList>
            <person name="Schori C."/>
            <person name="Ahrens C."/>
        </authorList>
    </citation>
    <scope>NUCLEOTIDE SEQUENCE [LARGE SCALE GENOMIC DNA]</scope>
    <source>
        <strain evidence="6 7">DSM 10702</strain>
    </source>
</reference>
<dbReference type="EMBL" id="CP040626">
    <property type="protein sequence ID" value="QMW91262.1"/>
    <property type="molecule type" value="Genomic_DNA"/>
</dbReference>
<evidence type="ECO:0000313" key="7">
    <source>
        <dbReference type="Proteomes" id="UP000515243"/>
    </source>
</evidence>
<keyword evidence="2" id="KW-0902">Two-component regulatory system</keyword>
<evidence type="ECO:0000256" key="1">
    <source>
        <dbReference type="ARBA" id="ARBA00022553"/>
    </source>
</evidence>
<dbReference type="RefSeq" id="WP_002580381.1">
    <property type="nucleotide sequence ID" value="NZ_AP019716.1"/>
</dbReference>
<dbReference type="SUPFAM" id="SSF46894">
    <property type="entry name" value="C-terminal effector domain of the bipartite response regulators"/>
    <property type="match status" value="1"/>
</dbReference>
<dbReference type="Proteomes" id="UP000515243">
    <property type="component" value="Chromosome 1"/>
</dbReference>
<name>A0AAP9RF35_CLOBU</name>
<dbReference type="Pfam" id="PF00486">
    <property type="entry name" value="Trans_reg_C"/>
    <property type="match status" value="1"/>
</dbReference>
<evidence type="ECO:0000256" key="2">
    <source>
        <dbReference type="ARBA" id="ARBA00023012"/>
    </source>
</evidence>
<dbReference type="InterPro" id="IPR016032">
    <property type="entry name" value="Sig_transdc_resp-reg_C-effctor"/>
</dbReference>
<dbReference type="CDD" id="cd00383">
    <property type="entry name" value="trans_reg_C"/>
    <property type="match status" value="1"/>
</dbReference>
<keyword evidence="1" id="KW-0597">Phosphoprotein</keyword>
<dbReference type="InterPro" id="IPR036388">
    <property type="entry name" value="WH-like_DNA-bd_sf"/>
</dbReference>
<dbReference type="GO" id="GO:0000156">
    <property type="term" value="F:phosphorelay response regulator activity"/>
    <property type="evidence" value="ECO:0007669"/>
    <property type="project" value="TreeGrafter"/>
</dbReference>
<proteinExistence type="predicted"/>
<dbReference type="InterPro" id="IPR039420">
    <property type="entry name" value="WalR-like"/>
</dbReference>
<evidence type="ECO:0000259" key="5">
    <source>
        <dbReference type="PROSITE" id="PS51755"/>
    </source>
</evidence>
<keyword evidence="3 4" id="KW-0238">DNA-binding</keyword>
<dbReference type="GO" id="GO:0006355">
    <property type="term" value="P:regulation of DNA-templated transcription"/>
    <property type="evidence" value="ECO:0007669"/>
    <property type="project" value="InterPro"/>
</dbReference>
<dbReference type="PANTHER" id="PTHR48111">
    <property type="entry name" value="REGULATOR OF RPOS"/>
    <property type="match status" value="1"/>
</dbReference>
<dbReference type="GeneID" id="92944479"/>
<dbReference type="InterPro" id="IPR001867">
    <property type="entry name" value="OmpR/PhoB-type_DNA-bd"/>
</dbReference>
<evidence type="ECO:0000256" key="3">
    <source>
        <dbReference type="ARBA" id="ARBA00023125"/>
    </source>
</evidence>